<evidence type="ECO:0000256" key="1">
    <source>
        <dbReference type="ARBA" id="ARBA00022630"/>
    </source>
</evidence>
<comment type="caution">
    <text evidence="6">Lacks conserved residue(s) required for the propagation of feature annotation.</text>
</comment>
<evidence type="ECO:0000256" key="6">
    <source>
        <dbReference type="HAMAP-Rule" id="MF_01216"/>
    </source>
</evidence>
<feature type="binding site" evidence="6">
    <location>
        <position position="10"/>
    </location>
    <ligand>
        <name>FMN</name>
        <dbReference type="ChEBI" id="CHEBI:58210"/>
    </ligand>
</feature>
<evidence type="ECO:0000256" key="2">
    <source>
        <dbReference type="ARBA" id="ARBA00022643"/>
    </source>
</evidence>
<reference evidence="8 9" key="1">
    <citation type="journal article" date="2015" name="Int. J. Syst. Evol. Microbiol.">
        <title>Aestuariivita atlantica sp. nov., isolated from deep sea sediment of the Atlantic Ocean.</title>
        <authorList>
            <person name="Li G."/>
            <person name="Lai Q."/>
            <person name="Du Y."/>
            <person name="Liu X."/>
            <person name="Sun F."/>
            <person name="Shao Z."/>
        </authorList>
    </citation>
    <scope>NUCLEOTIDE SEQUENCE [LARGE SCALE GENOMIC DNA]</scope>
    <source>
        <strain evidence="8 9">22II-S11-z3</strain>
    </source>
</reference>
<evidence type="ECO:0000256" key="5">
    <source>
        <dbReference type="ARBA" id="ARBA00048542"/>
    </source>
</evidence>
<dbReference type="AlphaFoldDB" id="A0A0L1JRT2"/>
<dbReference type="Pfam" id="PF02525">
    <property type="entry name" value="Flavodoxin_2"/>
    <property type="match status" value="1"/>
</dbReference>
<comment type="subunit">
    <text evidence="6">Homodimer.</text>
</comment>
<gene>
    <name evidence="6" type="primary">azoR</name>
    <name evidence="8" type="ORF">ATO11_03505</name>
</gene>
<dbReference type="EC" id="1.6.5.-" evidence="6"/>
<dbReference type="InterPro" id="IPR003680">
    <property type="entry name" value="Flavodoxin_fold"/>
</dbReference>
<dbReference type="InterPro" id="IPR029039">
    <property type="entry name" value="Flavoprotein-like_sf"/>
</dbReference>
<dbReference type="Gene3D" id="3.40.50.360">
    <property type="match status" value="1"/>
</dbReference>
<evidence type="ECO:0000256" key="3">
    <source>
        <dbReference type="ARBA" id="ARBA00023002"/>
    </source>
</evidence>
<dbReference type="HAMAP" id="MF_01216">
    <property type="entry name" value="Azoreductase_type1"/>
    <property type="match status" value="1"/>
</dbReference>
<keyword evidence="1 6" id="KW-0285">Flavoprotein</keyword>
<evidence type="ECO:0000259" key="7">
    <source>
        <dbReference type="Pfam" id="PF02525"/>
    </source>
</evidence>
<sequence>MTTVLHIDSSARTTGSATRAMTARTIAELGAARVIRRDLAAEPLPHLSEAWVSANFTPAETRTEAQAQTLALSDTLVAELDAADVIVIGLPVYNFGVPAALKAWIDLVARAGRTFRYTPDGPQGLLTGKRAIVAFASGGTGIGSEIDFASRYLTHMLGFLGITDVTFVHPQAAAA</sequence>
<evidence type="ECO:0000313" key="8">
    <source>
        <dbReference type="EMBL" id="KNG94499.1"/>
    </source>
</evidence>
<comment type="function">
    <text evidence="6">Quinone reductase that provides resistance to thiol-specific stress caused by electrophilic quinones.</text>
</comment>
<comment type="catalytic activity">
    <reaction evidence="5">
        <text>N,N-dimethyl-1,4-phenylenediamine + anthranilate + 2 NAD(+) = 2-(4-dimethylaminophenyl)diazenylbenzoate + 2 NADH + 2 H(+)</text>
        <dbReference type="Rhea" id="RHEA:55872"/>
        <dbReference type="ChEBI" id="CHEBI:15378"/>
        <dbReference type="ChEBI" id="CHEBI:15783"/>
        <dbReference type="ChEBI" id="CHEBI:16567"/>
        <dbReference type="ChEBI" id="CHEBI:57540"/>
        <dbReference type="ChEBI" id="CHEBI:57945"/>
        <dbReference type="ChEBI" id="CHEBI:71579"/>
        <dbReference type="EC" id="1.7.1.17"/>
    </reaction>
    <physiologicalReaction direction="right-to-left" evidence="5">
        <dbReference type="Rhea" id="RHEA:55874"/>
    </physiologicalReaction>
</comment>
<dbReference type="GO" id="GO:0016652">
    <property type="term" value="F:oxidoreductase activity, acting on NAD(P)H as acceptor"/>
    <property type="evidence" value="ECO:0007669"/>
    <property type="project" value="UniProtKB-UniRule"/>
</dbReference>
<dbReference type="GO" id="GO:0016655">
    <property type="term" value="F:oxidoreductase activity, acting on NAD(P)H, quinone or similar compound as acceptor"/>
    <property type="evidence" value="ECO:0007669"/>
    <property type="project" value="InterPro"/>
</dbReference>
<dbReference type="PATRIC" id="fig|1317121.7.peg.1077"/>
<feature type="domain" description="Flavodoxin-like fold" evidence="7">
    <location>
        <begin position="3"/>
        <end position="169"/>
    </location>
</feature>
<protein>
    <recommendedName>
        <fullName evidence="6">FMN dependent NADH:quinone oxidoreductase</fullName>
        <ecNumber evidence="6">1.6.5.-</ecNumber>
    </recommendedName>
    <alternativeName>
        <fullName evidence="6">Azo-dye reductase</fullName>
    </alternativeName>
    <alternativeName>
        <fullName evidence="6">FMN-dependent NADH-azo compound oxidoreductase</fullName>
    </alternativeName>
    <alternativeName>
        <fullName evidence="6">FMN-dependent NADH-azoreductase</fullName>
        <ecNumber evidence="6">1.7.1.17</ecNumber>
    </alternativeName>
</protein>
<dbReference type="OrthoDB" id="9787136at2"/>
<dbReference type="EC" id="1.7.1.17" evidence="6"/>
<dbReference type="Proteomes" id="UP000036938">
    <property type="component" value="Unassembled WGS sequence"/>
</dbReference>
<keyword evidence="9" id="KW-1185">Reference proteome</keyword>
<evidence type="ECO:0000256" key="4">
    <source>
        <dbReference type="ARBA" id="ARBA00023027"/>
    </source>
</evidence>
<keyword evidence="4 6" id="KW-0520">NAD</keyword>
<dbReference type="STRING" id="1317121.ATO11_03505"/>
<comment type="similarity">
    <text evidence="6">Belongs to the azoreductase type 1 family.</text>
</comment>
<dbReference type="EMBL" id="AQQZ01000002">
    <property type="protein sequence ID" value="KNG94499.1"/>
    <property type="molecule type" value="Genomic_DNA"/>
</dbReference>
<name>A0A0L1JRT2_9RHOB</name>
<dbReference type="RefSeq" id="WP_050529466.1">
    <property type="nucleotide sequence ID" value="NZ_AQQZ01000002.1"/>
</dbReference>
<comment type="caution">
    <text evidence="8">The sequence shown here is derived from an EMBL/GenBank/DDBJ whole genome shotgun (WGS) entry which is preliminary data.</text>
</comment>
<accession>A0A0L1JRT2</accession>
<proteinExistence type="inferred from homology"/>
<organism evidence="8 9">
    <name type="scientific">Pseudaestuariivita atlantica</name>
    <dbReference type="NCBI Taxonomy" id="1317121"/>
    <lineage>
        <taxon>Bacteria</taxon>
        <taxon>Pseudomonadati</taxon>
        <taxon>Pseudomonadota</taxon>
        <taxon>Alphaproteobacteria</taxon>
        <taxon>Rhodobacterales</taxon>
        <taxon>Paracoccaceae</taxon>
        <taxon>Pseudaestuariivita</taxon>
    </lineage>
</organism>
<dbReference type="GO" id="GO:0010181">
    <property type="term" value="F:FMN binding"/>
    <property type="evidence" value="ECO:0007669"/>
    <property type="project" value="UniProtKB-UniRule"/>
</dbReference>
<dbReference type="PANTHER" id="PTHR43741:SF2">
    <property type="entry name" value="FMN-DEPENDENT NADH:QUINONE OXIDOREDUCTASE"/>
    <property type="match status" value="1"/>
</dbReference>
<dbReference type="InterPro" id="IPR023048">
    <property type="entry name" value="NADH:quinone_OxRdtase_FMN_depd"/>
</dbReference>
<dbReference type="GO" id="GO:0009055">
    <property type="term" value="F:electron transfer activity"/>
    <property type="evidence" value="ECO:0007669"/>
    <property type="project" value="UniProtKB-UniRule"/>
</dbReference>
<dbReference type="InterPro" id="IPR050104">
    <property type="entry name" value="FMN-dep_NADH:Q_OxRdtase_AzoR1"/>
</dbReference>
<comment type="catalytic activity">
    <reaction evidence="6">
        <text>2 a quinone + NADH + H(+) = 2 a 1,4-benzosemiquinone + NAD(+)</text>
        <dbReference type="Rhea" id="RHEA:65952"/>
        <dbReference type="ChEBI" id="CHEBI:15378"/>
        <dbReference type="ChEBI" id="CHEBI:57540"/>
        <dbReference type="ChEBI" id="CHEBI:57945"/>
        <dbReference type="ChEBI" id="CHEBI:132124"/>
        <dbReference type="ChEBI" id="CHEBI:134225"/>
    </reaction>
</comment>
<keyword evidence="2 6" id="KW-0288">FMN</keyword>
<dbReference type="PANTHER" id="PTHR43741">
    <property type="entry name" value="FMN-DEPENDENT NADH-AZOREDUCTASE 1"/>
    <property type="match status" value="1"/>
</dbReference>
<comment type="cofactor">
    <cofactor evidence="6">
        <name>FMN</name>
        <dbReference type="ChEBI" id="CHEBI:58210"/>
    </cofactor>
    <text evidence="6">Binds 1 FMN per subunit.</text>
</comment>
<comment type="function">
    <text evidence="6">Also exhibits azoreductase activity. Catalyzes the reductive cleavage of the azo bond in aromatic azo compounds to the corresponding amines.</text>
</comment>
<dbReference type="SUPFAM" id="SSF52218">
    <property type="entry name" value="Flavoproteins"/>
    <property type="match status" value="1"/>
</dbReference>
<keyword evidence="3 6" id="KW-0560">Oxidoreductase</keyword>
<evidence type="ECO:0000313" key="9">
    <source>
        <dbReference type="Proteomes" id="UP000036938"/>
    </source>
</evidence>